<evidence type="ECO:0000256" key="1">
    <source>
        <dbReference type="ARBA" id="ARBA00002734"/>
    </source>
</evidence>
<dbReference type="EC" id="6.3.2.9" evidence="5 17"/>
<dbReference type="InterPro" id="IPR036565">
    <property type="entry name" value="Mur-like_cat_sf"/>
</dbReference>
<evidence type="ECO:0000259" key="19">
    <source>
        <dbReference type="Pfam" id="PF02875"/>
    </source>
</evidence>
<keyword evidence="17 18" id="KW-0132">Cell division</keyword>
<evidence type="ECO:0000256" key="3">
    <source>
        <dbReference type="ARBA" id="ARBA00004752"/>
    </source>
</evidence>
<dbReference type="GO" id="GO:0008360">
    <property type="term" value="P:regulation of cell shape"/>
    <property type="evidence" value="ECO:0007669"/>
    <property type="project" value="UniProtKB-KW"/>
</dbReference>
<keyword evidence="8 17" id="KW-0436">Ligase</keyword>
<evidence type="ECO:0000256" key="4">
    <source>
        <dbReference type="ARBA" id="ARBA00010416"/>
    </source>
</evidence>
<evidence type="ECO:0000256" key="10">
    <source>
        <dbReference type="ARBA" id="ARBA00022840"/>
    </source>
</evidence>
<dbReference type="GO" id="GO:0008764">
    <property type="term" value="F:UDP-N-acetylmuramoylalanine-D-glutamate ligase activity"/>
    <property type="evidence" value="ECO:0007669"/>
    <property type="project" value="UniProtKB-UniRule"/>
</dbReference>
<comment type="similarity">
    <text evidence="4 17">Belongs to the MurCDEF family.</text>
</comment>
<keyword evidence="7 17" id="KW-0963">Cytoplasm</keyword>
<evidence type="ECO:0000256" key="17">
    <source>
        <dbReference type="HAMAP-Rule" id="MF_00639"/>
    </source>
</evidence>
<evidence type="ECO:0000256" key="12">
    <source>
        <dbReference type="ARBA" id="ARBA00022984"/>
    </source>
</evidence>
<evidence type="ECO:0000256" key="14">
    <source>
        <dbReference type="ARBA" id="ARBA00030398"/>
    </source>
</evidence>
<keyword evidence="17 18" id="KW-0131">Cell cycle</keyword>
<dbReference type="GO" id="GO:0005524">
    <property type="term" value="F:ATP binding"/>
    <property type="evidence" value="ECO:0007669"/>
    <property type="project" value="UniProtKB-UniRule"/>
</dbReference>
<dbReference type="Gene3D" id="3.90.190.20">
    <property type="entry name" value="Mur ligase, C-terminal domain"/>
    <property type="match status" value="1"/>
</dbReference>
<dbReference type="Pfam" id="PF08245">
    <property type="entry name" value="Mur_ligase_M"/>
    <property type="match status" value="1"/>
</dbReference>
<reference evidence="21 22" key="1">
    <citation type="journal article" date="2023" name="Microbiol. Spectr.">
        <title>Symbiosis of Carpenter Bees with Uncharacterized Lactic Acid Bacteria Showing NAD Auxotrophy.</title>
        <authorList>
            <person name="Kawasaki S."/>
            <person name="Ozawa K."/>
            <person name="Mori T."/>
            <person name="Yamamoto A."/>
            <person name="Ito M."/>
            <person name="Ohkuma M."/>
            <person name="Sakamoto M."/>
            <person name="Matsutani M."/>
        </authorList>
    </citation>
    <scope>NUCLEOTIDE SEQUENCE [LARGE SCALE GENOMIC DNA]</scope>
    <source>
        <strain evidence="21 22">KimC2</strain>
    </source>
</reference>
<dbReference type="AlphaFoldDB" id="A0AAU9CXU7"/>
<evidence type="ECO:0000313" key="22">
    <source>
        <dbReference type="Proteomes" id="UP001321804"/>
    </source>
</evidence>
<evidence type="ECO:0000256" key="5">
    <source>
        <dbReference type="ARBA" id="ARBA00012212"/>
    </source>
</evidence>
<dbReference type="EMBL" id="AP026801">
    <property type="protein sequence ID" value="BDR56214.1"/>
    <property type="molecule type" value="Genomic_DNA"/>
</dbReference>
<comment type="subcellular location">
    <subcellularLocation>
        <location evidence="2 17 18">Cytoplasm</location>
    </subcellularLocation>
</comment>
<dbReference type="InterPro" id="IPR013221">
    <property type="entry name" value="Mur_ligase_cen"/>
</dbReference>
<keyword evidence="9 17" id="KW-0547">Nucleotide-binding</keyword>
<accession>A0AAU9CXU7</accession>
<dbReference type="GO" id="GO:0009252">
    <property type="term" value="P:peptidoglycan biosynthetic process"/>
    <property type="evidence" value="ECO:0007669"/>
    <property type="project" value="UniProtKB-UniRule"/>
</dbReference>
<evidence type="ECO:0000256" key="11">
    <source>
        <dbReference type="ARBA" id="ARBA00022960"/>
    </source>
</evidence>
<dbReference type="RefSeq" id="WP_317698095.1">
    <property type="nucleotide sequence ID" value="NZ_AP026801.1"/>
</dbReference>
<evidence type="ECO:0000256" key="7">
    <source>
        <dbReference type="ARBA" id="ARBA00022490"/>
    </source>
</evidence>
<evidence type="ECO:0000256" key="6">
    <source>
        <dbReference type="ARBA" id="ARBA00015655"/>
    </source>
</evidence>
<dbReference type="InterPro" id="IPR036615">
    <property type="entry name" value="Mur_ligase_C_dom_sf"/>
</dbReference>
<dbReference type="PANTHER" id="PTHR43692">
    <property type="entry name" value="UDP-N-ACETYLMURAMOYLALANINE--D-GLUTAMATE LIGASE"/>
    <property type="match status" value="1"/>
</dbReference>
<dbReference type="SUPFAM" id="SSF53244">
    <property type="entry name" value="MurD-like peptide ligases, peptide-binding domain"/>
    <property type="match status" value="1"/>
</dbReference>
<dbReference type="GO" id="GO:0051301">
    <property type="term" value="P:cell division"/>
    <property type="evidence" value="ECO:0007669"/>
    <property type="project" value="UniProtKB-KW"/>
</dbReference>
<evidence type="ECO:0000313" key="21">
    <source>
        <dbReference type="EMBL" id="BDR56214.1"/>
    </source>
</evidence>
<comment type="pathway">
    <text evidence="3 17 18">Cell wall biogenesis; peptidoglycan biosynthesis.</text>
</comment>
<feature type="domain" description="Mur ligase C-terminal" evidence="19">
    <location>
        <begin position="307"/>
        <end position="418"/>
    </location>
</feature>
<dbReference type="KEGG" id="xak:KIMC2_07760"/>
<evidence type="ECO:0000256" key="9">
    <source>
        <dbReference type="ARBA" id="ARBA00022741"/>
    </source>
</evidence>
<gene>
    <name evidence="17 21" type="primary">murD</name>
    <name evidence="21" type="ORF">KIMC2_07760</name>
</gene>
<feature type="domain" description="Mur ligase central" evidence="20">
    <location>
        <begin position="109"/>
        <end position="285"/>
    </location>
</feature>
<dbReference type="Proteomes" id="UP001321804">
    <property type="component" value="Chromosome"/>
</dbReference>
<protein>
    <recommendedName>
        <fullName evidence="6 17">UDP-N-acetylmuramoylalanine--D-glutamate ligase</fullName>
        <ecNumber evidence="5 17">6.3.2.9</ecNumber>
    </recommendedName>
    <alternativeName>
        <fullName evidence="15 17">D-glutamic acid-adding enzyme</fullName>
    </alternativeName>
    <alternativeName>
        <fullName evidence="14 17">UDP-N-acetylmuramoyl-L-alanyl-D-glutamate synthetase</fullName>
    </alternativeName>
</protein>
<proteinExistence type="inferred from homology"/>
<keyword evidence="10 17" id="KW-0067">ATP-binding</keyword>
<dbReference type="Gene3D" id="3.40.50.720">
    <property type="entry name" value="NAD(P)-binding Rossmann-like Domain"/>
    <property type="match status" value="1"/>
</dbReference>
<evidence type="ECO:0000256" key="16">
    <source>
        <dbReference type="ARBA" id="ARBA00047632"/>
    </source>
</evidence>
<evidence type="ECO:0000259" key="20">
    <source>
        <dbReference type="Pfam" id="PF08245"/>
    </source>
</evidence>
<dbReference type="Pfam" id="PF02875">
    <property type="entry name" value="Mur_ligase_C"/>
    <property type="match status" value="1"/>
</dbReference>
<keyword evidence="11 17" id="KW-0133">Cell shape</keyword>
<comment type="catalytic activity">
    <reaction evidence="16 17 18">
        <text>UDP-N-acetyl-alpha-D-muramoyl-L-alanine + D-glutamate + ATP = UDP-N-acetyl-alpha-D-muramoyl-L-alanyl-D-glutamate + ADP + phosphate + H(+)</text>
        <dbReference type="Rhea" id="RHEA:16429"/>
        <dbReference type="ChEBI" id="CHEBI:15378"/>
        <dbReference type="ChEBI" id="CHEBI:29986"/>
        <dbReference type="ChEBI" id="CHEBI:30616"/>
        <dbReference type="ChEBI" id="CHEBI:43474"/>
        <dbReference type="ChEBI" id="CHEBI:83898"/>
        <dbReference type="ChEBI" id="CHEBI:83900"/>
        <dbReference type="ChEBI" id="CHEBI:456216"/>
        <dbReference type="EC" id="6.3.2.9"/>
    </reaction>
</comment>
<sequence length="443" mass="49678">MLEKSMDFKNKNILVLGLGISGLGAVDLLNKLDANVFVHDDRNSKQVNGQSVNISSLAEMESKHFTAIIKSPGIPLENWYVKAAQDLKIPIMTELELAGRFCKSHLIAVTGTNGKTTVTSLIYEMIKKDNKCRVYKAGNIGIPFSEIVQKSGKDDYIVCESSSFQLEFTQQFHPEVAVINNVFPHHLEHHHTFDNYLAAKSKIFSNQTKNDYLIINENHSTLDPYIDKAESKVKYFGLNLNSSQAQVYLKNNFIYYRNDVICSKDDILIPGKHNIENFLAAATVAKILNVSNEAIKFAAKNFKGVEHRLEYLGKKKGLIFYNDSKATDEEATIVALNSIHSPIILLAGGMERGDLFENLPKNLKNVKLVELFGENKKVLQKAIAPTGVKMFLNDNLLQAFQDGVQKSKTGDAILLSPASASWDQFSSFEERGTMFKELYRELK</sequence>
<keyword evidence="22" id="KW-1185">Reference proteome</keyword>
<feature type="binding site" evidence="17">
    <location>
        <begin position="111"/>
        <end position="117"/>
    </location>
    <ligand>
        <name>ATP</name>
        <dbReference type="ChEBI" id="CHEBI:30616"/>
    </ligand>
</feature>
<keyword evidence="13 17" id="KW-0961">Cell wall biogenesis/degradation</keyword>
<dbReference type="HAMAP" id="MF_00639">
    <property type="entry name" value="MurD"/>
    <property type="match status" value="1"/>
</dbReference>
<dbReference type="GO" id="GO:0005737">
    <property type="term" value="C:cytoplasm"/>
    <property type="evidence" value="ECO:0007669"/>
    <property type="project" value="UniProtKB-SubCell"/>
</dbReference>
<dbReference type="GO" id="GO:0071555">
    <property type="term" value="P:cell wall organization"/>
    <property type="evidence" value="ECO:0007669"/>
    <property type="project" value="UniProtKB-KW"/>
</dbReference>
<evidence type="ECO:0000256" key="13">
    <source>
        <dbReference type="ARBA" id="ARBA00023316"/>
    </source>
</evidence>
<dbReference type="PANTHER" id="PTHR43692:SF1">
    <property type="entry name" value="UDP-N-ACETYLMURAMOYLALANINE--D-GLUTAMATE LIGASE"/>
    <property type="match status" value="1"/>
</dbReference>
<dbReference type="Pfam" id="PF21799">
    <property type="entry name" value="MurD-like_N"/>
    <property type="match status" value="1"/>
</dbReference>
<dbReference type="InterPro" id="IPR005762">
    <property type="entry name" value="MurD"/>
</dbReference>
<name>A0AAU9CXU7_9LACO</name>
<keyword evidence="12 17" id="KW-0573">Peptidoglycan synthesis</keyword>
<dbReference type="InterPro" id="IPR004101">
    <property type="entry name" value="Mur_ligase_C"/>
</dbReference>
<comment type="function">
    <text evidence="1 17 18">Cell wall formation. Catalyzes the addition of glutamate to the nucleotide precursor UDP-N-acetylmuramoyl-L-alanine (UMA).</text>
</comment>
<evidence type="ECO:0000256" key="18">
    <source>
        <dbReference type="RuleBase" id="RU003664"/>
    </source>
</evidence>
<dbReference type="Gene3D" id="3.40.1190.10">
    <property type="entry name" value="Mur-like, catalytic domain"/>
    <property type="match status" value="1"/>
</dbReference>
<dbReference type="NCBIfam" id="TIGR01087">
    <property type="entry name" value="murD"/>
    <property type="match status" value="1"/>
</dbReference>
<evidence type="ECO:0000256" key="15">
    <source>
        <dbReference type="ARBA" id="ARBA00032324"/>
    </source>
</evidence>
<dbReference type="SUPFAM" id="SSF53623">
    <property type="entry name" value="MurD-like peptide ligases, catalytic domain"/>
    <property type="match status" value="1"/>
</dbReference>
<evidence type="ECO:0000256" key="2">
    <source>
        <dbReference type="ARBA" id="ARBA00004496"/>
    </source>
</evidence>
<organism evidence="21 22">
    <name type="scientific">Xylocopilactobacillus apis</name>
    <dbReference type="NCBI Taxonomy" id="2932183"/>
    <lineage>
        <taxon>Bacteria</taxon>
        <taxon>Bacillati</taxon>
        <taxon>Bacillota</taxon>
        <taxon>Bacilli</taxon>
        <taxon>Lactobacillales</taxon>
        <taxon>Lactobacillaceae</taxon>
        <taxon>Xylocopilactobacillus</taxon>
    </lineage>
</organism>
<evidence type="ECO:0000256" key="8">
    <source>
        <dbReference type="ARBA" id="ARBA00022598"/>
    </source>
</evidence>
<dbReference type="SUPFAM" id="SSF51984">
    <property type="entry name" value="MurCD N-terminal domain"/>
    <property type="match status" value="1"/>
</dbReference>